<gene>
    <name evidence="3" type="ORF">BC624_101290</name>
    <name evidence="4" type="ORF">SAMN05443373_101290</name>
</gene>
<dbReference type="SUPFAM" id="SSF52540">
    <property type="entry name" value="P-loop containing nucleoside triphosphate hydrolases"/>
    <property type="match status" value="1"/>
</dbReference>
<protein>
    <submittedName>
        <fullName evidence="4">UvrD-like helicase C-terminal domain-containing protein</fullName>
    </submittedName>
    <submittedName>
        <fullName evidence="3">UvrD-like helicase family protein</fullName>
    </submittedName>
</protein>
<dbReference type="STRING" id="280093.SAMN05443373_101290"/>
<evidence type="ECO:0000259" key="1">
    <source>
        <dbReference type="Pfam" id="PF08378"/>
    </source>
</evidence>
<dbReference type="Pfam" id="PF13538">
    <property type="entry name" value="UvrD_C_2"/>
    <property type="match status" value="1"/>
</dbReference>
<dbReference type="GO" id="GO:0003677">
    <property type="term" value="F:DNA binding"/>
    <property type="evidence" value="ECO:0007669"/>
    <property type="project" value="InterPro"/>
</dbReference>
<evidence type="ECO:0000313" key="5">
    <source>
        <dbReference type="Proteomes" id="UP000184384"/>
    </source>
</evidence>
<evidence type="ECO:0000313" key="3">
    <source>
        <dbReference type="EMBL" id="PRZ28005.1"/>
    </source>
</evidence>
<reference evidence="5" key="2">
    <citation type="submission" date="2016-11" db="EMBL/GenBank/DDBJ databases">
        <authorList>
            <person name="Varghese N."/>
            <person name="Submissions S."/>
        </authorList>
    </citation>
    <scope>NUCLEOTIDE SEQUENCE [LARGE SCALE GENOMIC DNA]</scope>
    <source>
        <strain evidence="5">DSM 19729</strain>
    </source>
</reference>
<dbReference type="Pfam" id="PF13245">
    <property type="entry name" value="AAA_19"/>
    <property type="match status" value="1"/>
</dbReference>
<dbReference type="OrthoDB" id="9787585at2"/>
<name>A0A1M5ILR3_9FLAO</name>
<reference evidence="3 6" key="3">
    <citation type="submission" date="2018-03" db="EMBL/GenBank/DDBJ databases">
        <title>Genomic Encyclopedia of Archaeal and Bacterial Type Strains, Phase II (KMG-II): from individual species to whole genera.</title>
        <authorList>
            <person name="Goeker M."/>
        </authorList>
    </citation>
    <scope>NUCLEOTIDE SEQUENCE [LARGE SCALE GENOMIC DNA]</scope>
    <source>
        <strain evidence="3 6">DSM 17797</strain>
    </source>
</reference>
<dbReference type="GO" id="GO:0005524">
    <property type="term" value="F:ATP binding"/>
    <property type="evidence" value="ECO:0007669"/>
    <property type="project" value="InterPro"/>
</dbReference>
<keyword evidence="4" id="KW-0067">ATP-binding</keyword>
<evidence type="ECO:0000259" key="2">
    <source>
        <dbReference type="Pfam" id="PF13538"/>
    </source>
</evidence>
<dbReference type="EMBL" id="FQWO01000001">
    <property type="protein sequence ID" value="SHG28723.1"/>
    <property type="molecule type" value="Genomic_DNA"/>
</dbReference>
<feature type="domain" description="UvrD-like helicase C-terminal" evidence="2">
    <location>
        <begin position="654"/>
        <end position="701"/>
    </location>
</feature>
<dbReference type="InterPro" id="IPR027417">
    <property type="entry name" value="P-loop_NTPase"/>
</dbReference>
<accession>A0A1M5ILR3</accession>
<evidence type="ECO:0000313" key="4">
    <source>
        <dbReference type="EMBL" id="SHG28723.1"/>
    </source>
</evidence>
<keyword evidence="4" id="KW-0347">Helicase</keyword>
<dbReference type="InterPro" id="IPR027785">
    <property type="entry name" value="UvrD-like_helicase_C"/>
</dbReference>
<proteinExistence type="predicted"/>
<dbReference type="Proteomes" id="UP000184384">
    <property type="component" value="Unassembled WGS sequence"/>
</dbReference>
<dbReference type="InterPro" id="IPR000212">
    <property type="entry name" value="DNA_helicase_UvrD/REP"/>
</dbReference>
<dbReference type="EMBL" id="PVUB01000001">
    <property type="protein sequence ID" value="PRZ28005.1"/>
    <property type="molecule type" value="Genomic_DNA"/>
</dbReference>
<evidence type="ECO:0000313" key="6">
    <source>
        <dbReference type="Proteomes" id="UP000237771"/>
    </source>
</evidence>
<dbReference type="GO" id="GO:0000725">
    <property type="term" value="P:recombinational repair"/>
    <property type="evidence" value="ECO:0007669"/>
    <property type="project" value="TreeGrafter"/>
</dbReference>
<keyword evidence="6" id="KW-1185">Reference proteome</keyword>
<reference evidence="4" key="1">
    <citation type="submission" date="2016-11" db="EMBL/GenBank/DDBJ databases">
        <authorList>
            <person name="Jaros S."/>
            <person name="Januszkiewicz K."/>
            <person name="Wedrychowicz H."/>
        </authorList>
    </citation>
    <scope>NUCLEOTIDE SEQUENCE [LARGE SCALE GENOMIC DNA]</scope>
    <source>
        <strain evidence="4">DSM 19729</strain>
    </source>
</reference>
<dbReference type="Pfam" id="PF08378">
    <property type="entry name" value="NERD"/>
    <property type="match status" value="1"/>
</dbReference>
<dbReference type="AlphaFoldDB" id="A0A1M5ILR3"/>
<dbReference type="Gene3D" id="3.40.50.300">
    <property type="entry name" value="P-loop containing nucleotide triphosphate hydrolases"/>
    <property type="match status" value="2"/>
</dbReference>
<sequence length="720" mass="85013">MAVLHPDLKTILNSKVQPEPGELHLLKYLVNNLDDSFEIYFNPMLNGDRPDIVILRKGFGVLIIEVKDYNLESYKLDERKNWVVKYNNAKIKSPISQVLKYKENLYNLHIPQLLEKQIINFRFLNVVSCAIYFHNASKLEIENLLVAPFEYDIKYQKFLKYNINFIGNENLNESDFDTLLRAIKLKSNHTQALFSDELYTSFKRFLSPPLHLIENGKNIPYSRRQIEIIHSQNRQQRIKGVVGSGKTTILAARAVEAYKRTKGKILILTYNITLKNYIHDKISQVRAEFPWENFIILNYHTFINNELNNLGVDVSVPEKFNELSLEQKEKYFESNYYSNKQLFTDNAETIVQYDAIFIDEIQDYKRPWMEIIKEFFLVEGGEYVLFGDVKQNIYNNNQTEFKDVNTNVKGFIRLKDCFRSDHKIKDLAVKFQEFFFKDKYEIDDFNKIDTSLEIQFERNLEGYVNYMYLQNTDNVSSLYTIIHDNIINKNFIPNDITILSHSIALLKKFDAYYRYSSNEKTNTMFETSEMVNTMLLNKIKTLNPNNLPSWINKMIYLIKRDNDYDTTKAFAEIAILLTIYDLTLAYPRFDKILNWYCKKFNTSSINLKNLLTIEKEEYDKFKNDLNLISKGETIKNLRNNKKLHFYMNSGTVKLSTIHSFKGWESETIFLIIEKKHTNVEATFDEILYTGLTRSRKNLIIINFGNEAYNLKLKEIIETNK</sequence>
<dbReference type="PANTHER" id="PTHR11070:SF3">
    <property type="entry name" value="DNA 3'-5' HELICASE"/>
    <property type="match status" value="1"/>
</dbReference>
<dbReference type="GO" id="GO:0043138">
    <property type="term" value="F:3'-5' DNA helicase activity"/>
    <property type="evidence" value="ECO:0007669"/>
    <property type="project" value="TreeGrafter"/>
</dbReference>
<dbReference type="PANTHER" id="PTHR11070">
    <property type="entry name" value="UVRD / RECB / PCRA DNA HELICASE FAMILY MEMBER"/>
    <property type="match status" value="1"/>
</dbReference>
<organism evidence="4 5">
    <name type="scientific">Flavobacterium granuli</name>
    <dbReference type="NCBI Taxonomy" id="280093"/>
    <lineage>
        <taxon>Bacteria</taxon>
        <taxon>Pseudomonadati</taxon>
        <taxon>Bacteroidota</taxon>
        <taxon>Flavobacteriia</taxon>
        <taxon>Flavobacteriales</taxon>
        <taxon>Flavobacteriaceae</taxon>
        <taxon>Flavobacterium</taxon>
    </lineage>
</organism>
<dbReference type="InterPro" id="IPR011528">
    <property type="entry name" value="NERD"/>
</dbReference>
<keyword evidence="4" id="KW-0378">Hydrolase</keyword>
<keyword evidence="4" id="KW-0547">Nucleotide-binding</keyword>
<dbReference type="GO" id="GO:0005829">
    <property type="term" value="C:cytosol"/>
    <property type="evidence" value="ECO:0007669"/>
    <property type="project" value="TreeGrafter"/>
</dbReference>
<dbReference type="Proteomes" id="UP000237771">
    <property type="component" value="Unassembled WGS sequence"/>
</dbReference>
<dbReference type="RefSeq" id="WP_072938677.1">
    <property type="nucleotide sequence ID" value="NZ_FQWO01000001.1"/>
</dbReference>
<feature type="domain" description="NERD" evidence="1">
    <location>
        <begin position="20"/>
        <end position="111"/>
    </location>
</feature>